<keyword evidence="5" id="KW-0418">Kinase</keyword>
<evidence type="ECO:0000256" key="7">
    <source>
        <dbReference type="PROSITE-ProRule" id="PRU10141"/>
    </source>
</evidence>
<comment type="similarity">
    <text evidence="1">Belongs to the protein kinase superfamily. TKL Ser/Thr protein kinase family.</text>
</comment>
<evidence type="ECO:0000256" key="8">
    <source>
        <dbReference type="SAM" id="MobiDB-lite"/>
    </source>
</evidence>
<evidence type="ECO:0000313" key="11">
    <source>
        <dbReference type="Proteomes" id="UP000007879"/>
    </source>
</evidence>
<dbReference type="InterPro" id="IPR017441">
    <property type="entry name" value="Protein_kinase_ATP_BS"/>
</dbReference>
<proteinExistence type="inferred from homology"/>
<keyword evidence="6 7" id="KW-0067">ATP-binding</keyword>
<evidence type="ECO:0000256" key="5">
    <source>
        <dbReference type="ARBA" id="ARBA00022777"/>
    </source>
</evidence>
<dbReference type="PROSITE" id="PS00107">
    <property type="entry name" value="PROTEIN_KINASE_ATP"/>
    <property type="match status" value="1"/>
</dbReference>
<feature type="domain" description="Protein kinase" evidence="9">
    <location>
        <begin position="134"/>
        <end position="396"/>
    </location>
</feature>
<dbReference type="KEGG" id="aqu:100639503"/>
<evidence type="ECO:0000256" key="6">
    <source>
        <dbReference type="ARBA" id="ARBA00022840"/>
    </source>
</evidence>
<evidence type="ECO:0000259" key="9">
    <source>
        <dbReference type="PROSITE" id="PS50011"/>
    </source>
</evidence>
<dbReference type="EnsemblMetazoa" id="XM_003389881.3">
    <property type="protein sequence ID" value="XP_003389929.2"/>
    <property type="gene ID" value="LOC100639503"/>
</dbReference>
<evidence type="ECO:0000256" key="3">
    <source>
        <dbReference type="ARBA" id="ARBA00022679"/>
    </source>
</evidence>
<keyword evidence="11" id="KW-1185">Reference proteome</keyword>
<dbReference type="AlphaFoldDB" id="A0AAN0IHV9"/>
<name>A0AAN0IHV9_AMPQE</name>
<dbReference type="GO" id="GO:0005634">
    <property type="term" value="C:nucleus"/>
    <property type="evidence" value="ECO:0007669"/>
    <property type="project" value="TreeGrafter"/>
</dbReference>
<keyword evidence="3" id="KW-0808">Transferase</keyword>
<dbReference type="GO" id="GO:0005524">
    <property type="term" value="F:ATP binding"/>
    <property type="evidence" value="ECO:0007669"/>
    <property type="project" value="UniProtKB-UniRule"/>
</dbReference>
<keyword evidence="2" id="KW-0723">Serine/threonine-protein kinase</keyword>
<organism evidence="10 11">
    <name type="scientific">Amphimedon queenslandica</name>
    <name type="common">Sponge</name>
    <dbReference type="NCBI Taxonomy" id="400682"/>
    <lineage>
        <taxon>Eukaryota</taxon>
        <taxon>Metazoa</taxon>
        <taxon>Porifera</taxon>
        <taxon>Demospongiae</taxon>
        <taxon>Heteroscleromorpha</taxon>
        <taxon>Haplosclerida</taxon>
        <taxon>Niphatidae</taxon>
        <taxon>Amphimedon</taxon>
    </lineage>
</organism>
<dbReference type="Pfam" id="PF00069">
    <property type="entry name" value="Pkinase"/>
    <property type="match status" value="1"/>
</dbReference>
<dbReference type="InterPro" id="IPR000719">
    <property type="entry name" value="Prot_kinase_dom"/>
</dbReference>
<dbReference type="GO" id="GO:0030036">
    <property type="term" value="P:actin cytoskeleton organization"/>
    <property type="evidence" value="ECO:0007669"/>
    <property type="project" value="TreeGrafter"/>
</dbReference>
<dbReference type="PANTHER" id="PTHR46485:SF5">
    <property type="entry name" value="CENTER DIVIDER, ISOFORM A"/>
    <property type="match status" value="1"/>
</dbReference>
<dbReference type="GO" id="GO:0005737">
    <property type="term" value="C:cytoplasm"/>
    <property type="evidence" value="ECO:0007669"/>
    <property type="project" value="TreeGrafter"/>
</dbReference>
<dbReference type="PRINTS" id="PR00109">
    <property type="entry name" value="TYRKINASE"/>
</dbReference>
<feature type="compositionally biased region" description="Basic and acidic residues" evidence="8">
    <location>
        <begin position="96"/>
        <end position="108"/>
    </location>
</feature>
<dbReference type="GO" id="GO:0004674">
    <property type="term" value="F:protein serine/threonine kinase activity"/>
    <property type="evidence" value="ECO:0007669"/>
    <property type="project" value="UniProtKB-KW"/>
</dbReference>
<evidence type="ECO:0000256" key="1">
    <source>
        <dbReference type="ARBA" id="ARBA00005843"/>
    </source>
</evidence>
<dbReference type="Gene3D" id="3.30.200.20">
    <property type="entry name" value="Phosphorylase Kinase, domain 1"/>
    <property type="match status" value="1"/>
</dbReference>
<dbReference type="InterPro" id="IPR011009">
    <property type="entry name" value="Kinase-like_dom_sf"/>
</dbReference>
<keyword evidence="4 7" id="KW-0547">Nucleotide-binding</keyword>
<protein>
    <recommendedName>
        <fullName evidence="9">Protein kinase domain-containing protein</fullName>
    </recommendedName>
</protein>
<accession>A0AAN0IHV9</accession>
<sequence>MTDGVDDTLQLTEAGGLVPDMSLSPSPVPPISIEPHSLSSSVSPPDSPGPPTVTISASEKLCKKPHPQSLGMKKLSIPTSASLDCINEYEREKEEEYDSFRVDSDSPSHHVPRPSSALRALREAVGSVSNMEDFERIEKIGSGFFADVYKVRRKLTNQIMVLKVNKGLTATKTRQEVELLKRLNHPNILHYIGSCIHNEQLHPLTEFVNGGTLKSLIQDVEKNPFPREQRIQLSLDMALGMEYLHENGMLHRDFNSNNCLLRKEGDRYTAVVADFGLAAKNPNLMKDLRCNQSVVGTPFWMAPEVLHGKRYDKKADTYSYGIVLCEIVSRKDADPDEIPRNDNFSLNEAAFRELPEVIGSPCPPAFIDLACNCSKFVPDERPGFPIIVRQLIQLHLISVPPSPVKRISWQDRALKNETIIKLMKDTSTTTK</sequence>
<evidence type="ECO:0000256" key="4">
    <source>
        <dbReference type="ARBA" id="ARBA00022741"/>
    </source>
</evidence>
<dbReference type="SUPFAM" id="SSF56112">
    <property type="entry name" value="Protein kinase-like (PK-like)"/>
    <property type="match status" value="1"/>
</dbReference>
<dbReference type="Proteomes" id="UP000007879">
    <property type="component" value="Unassembled WGS sequence"/>
</dbReference>
<feature type="compositionally biased region" description="Low complexity" evidence="8">
    <location>
        <begin position="33"/>
        <end position="44"/>
    </location>
</feature>
<dbReference type="PROSITE" id="PS50011">
    <property type="entry name" value="PROTEIN_KINASE_DOM"/>
    <property type="match status" value="1"/>
</dbReference>
<dbReference type="Gene3D" id="1.10.510.10">
    <property type="entry name" value="Transferase(Phosphotransferase) domain 1"/>
    <property type="match status" value="1"/>
</dbReference>
<reference evidence="11" key="1">
    <citation type="journal article" date="2010" name="Nature">
        <title>The Amphimedon queenslandica genome and the evolution of animal complexity.</title>
        <authorList>
            <person name="Srivastava M."/>
            <person name="Simakov O."/>
            <person name="Chapman J."/>
            <person name="Fahey B."/>
            <person name="Gauthier M.E."/>
            <person name="Mitros T."/>
            <person name="Richards G.S."/>
            <person name="Conaco C."/>
            <person name="Dacre M."/>
            <person name="Hellsten U."/>
            <person name="Larroux C."/>
            <person name="Putnam N.H."/>
            <person name="Stanke M."/>
            <person name="Adamska M."/>
            <person name="Darling A."/>
            <person name="Degnan S.M."/>
            <person name="Oakley T.H."/>
            <person name="Plachetzki D.C."/>
            <person name="Zhai Y."/>
            <person name="Adamski M."/>
            <person name="Calcino A."/>
            <person name="Cummins S.F."/>
            <person name="Goodstein D.M."/>
            <person name="Harris C."/>
            <person name="Jackson D.J."/>
            <person name="Leys S.P."/>
            <person name="Shu S."/>
            <person name="Woodcroft B.J."/>
            <person name="Vervoort M."/>
            <person name="Kosik K.S."/>
            <person name="Manning G."/>
            <person name="Degnan B.M."/>
            <person name="Rokhsar D.S."/>
        </authorList>
    </citation>
    <scope>NUCLEOTIDE SEQUENCE [LARGE SCALE GENOMIC DNA]</scope>
</reference>
<reference evidence="10" key="2">
    <citation type="submission" date="2024-06" db="UniProtKB">
        <authorList>
            <consortium name="EnsemblMetazoa"/>
        </authorList>
    </citation>
    <scope>IDENTIFICATION</scope>
</reference>
<evidence type="ECO:0000313" key="10">
    <source>
        <dbReference type="EnsemblMetazoa" id="XP_003389929.2"/>
    </source>
</evidence>
<feature type="region of interest" description="Disordered" evidence="8">
    <location>
        <begin position="96"/>
        <end position="115"/>
    </location>
</feature>
<dbReference type="GeneID" id="100639503"/>
<dbReference type="RefSeq" id="XP_003389929.2">
    <property type="nucleotide sequence ID" value="XM_003389881.3"/>
</dbReference>
<evidence type="ECO:0000256" key="2">
    <source>
        <dbReference type="ARBA" id="ARBA00022527"/>
    </source>
</evidence>
<dbReference type="InterPro" id="IPR050940">
    <property type="entry name" value="Actin_reg-Ser/Thr_kinase"/>
</dbReference>
<feature type="region of interest" description="Disordered" evidence="8">
    <location>
        <begin position="1"/>
        <end position="55"/>
    </location>
</feature>
<dbReference type="PANTHER" id="PTHR46485">
    <property type="entry name" value="LIM DOMAIN KINASE 1"/>
    <property type="match status" value="1"/>
</dbReference>
<dbReference type="InterPro" id="IPR001245">
    <property type="entry name" value="Ser-Thr/Tyr_kinase_cat_dom"/>
</dbReference>
<feature type="binding site" evidence="7">
    <location>
        <position position="163"/>
    </location>
    <ligand>
        <name>ATP</name>
        <dbReference type="ChEBI" id="CHEBI:30616"/>
    </ligand>
</feature>